<keyword evidence="4" id="KW-1185">Reference proteome</keyword>
<protein>
    <recommendedName>
        <fullName evidence="2">SCP domain-containing protein</fullName>
    </recommendedName>
</protein>
<evidence type="ECO:0000313" key="4">
    <source>
        <dbReference type="Proteomes" id="UP001162029"/>
    </source>
</evidence>
<dbReference type="EMBL" id="CANTFM010000333">
    <property type="protein sequence ID" value="CAI5718576.1"/>
    <property type="molecule type" value="Genomic_DNA"/>
</dbReference>
<dbReference type="Proteomes" id="UP001162029">
    <property type="component" value="Unassembled WGS sequence"/>
</dbReference>
<name>A0AAV0TB10_9STRA</name>
<comment type="caution">
    <text evidence="3">The sequence shown here is derived from an EMBL/GenBank/DDBJ whole genome shotgun (WGS) entry which is preliminary data.</text>
</comment>
<organism evidence="3 4">
    <name type="scientific">Peronospora destructor</name>
    <dbReference type="NCBI Taxonomy" id="86335"/>
    <lineage>
        <taxon>Eukaryota</taxon>
        <taxon>Sar</taxon>
        <taxon>Stramenopiles</taxon>
        <taxon>Oomycota</taxon>
        <taxon>Peronosporomycetes</taxon>
        <taxon>Peronosporales</taxon>
        <taxon>Peronosporaceae</taxon>
        <taxon>Peronospora</taxon>
    </lineage>
</organism>
<evidence type="ECO:0000313" key="3">
    <source>
        <dbReference type="EMBL" id="CAI5718576.1"/>
    </source>
</evidence>
<keyword evidence="1" id="KW-0732">Signal</keyword>
<dbReference type="AlphaFoldDB" id="A0AAV0TB10"/>
<dbReference type="SUPFAM" id="SSF55797">
    <property type="entry name" value="PR-1-like"/>
    <property type="match status" value="1"/>
</dbReference>
<feature type="signal peptide" evidence="1">
    <location>
        <begin position="1"/>
        <end position="19"/>
    </location>
</feature>
<evidence type="ECO:0000256" key="1">
    <source>
        <dbReference type="SAM" id="SignalP"/>
    </source>
</evidence>
<dbReference type="InterPro" id="IPR035940">
    <property type="entry name" value="CAP_sf"/>
</dbReference>
<dbReference type="Gene3D" id="3.40.33.10">
    <property type="entry name" value="CAP"/>
    <property type="match status" value="1"/>
</dbReference>
<feature type="domain" description="SCP" evidence="2">
    <location>
        <begin position="34"/>
        <end position="136"/>
    </location>
</feature>
<evidence type="ECO:0000259" key="2">
    <source>
        <dbReference type="Pfam" id="PF00188"/>
    </source>
</evidence>
<gene>
    <name evidence="3" type="ORF">PDE001_LOCUS1890</name>
</gene>
<feature type="chain" id="PRO_5043505363" description="SCP domain-containing protein" evidence="1">
    <location>
        <begin position="20"/>
        <end position="138"/>
    </location>
</feature>
<dbReference type="Pfam" id="PF00188">
    <property type="entry name" value="CAP"/>
    <property type="match status" value="1"/>
</dbReference>
<dbReference type="InterPro" id="IPR014044">
    <property type="entry name" value="CAP_dom"/>
</dbReference>
<reference evidence="3" key="1">
    <citation type="submission" date="2022-12" db="EMBL/GenBank/DDBJ databases">
        <authorList>
            <person name="Webb A."/>
        </authorList>
    </citation>
    <scope>NUCLEOTIDE SEQUENCE</scope>
    <source>
        <strain evidence="3">Pd1</strain>
    </source>
</reference>
<accession>A0AAV0TB10</accession>
<proteinExistence type="predicted"/>
<sequence length="138" mass="14976">MFMPVFLSLVVVPLAIVSADKSFSPVDQAIWIDRLTYFRTTGLPWPAANMQRIEWKADLAKTAASSAAKCSATTGPGVNVYQSSSSNSSSIIDEAFQQWVVETSKKTLRTLAQPGALGVEIGKGTYNSYSQIVWATHD</sequence>